<dbReference type="EMBL" id="CACRZD030000002">
    <property type="protein sequence ID" value="CAA6655590.1"/>
    <property type="molecule type" value="Genomic_DNA"/>
</dbReference>
<evidence type="ECO:0000313" key="1">
    <source>
        <dbReference type="EMBL" id="CAA2615885.1"/>
    </source>
</evidence>
<dbReference type="EMBL" id="LR743589">
    <property type="protein sequence ID" value="CAA2615885.1"/>
    <property type="molecule type" value="Genomic_DNA"/>
</dbReference>
<proteinExistence type="predicted"/>
<keyword evidence="2" id="KW-1185">Reference proteome</keyword>
<protein>
    <submittedName>
        <fullName evidence="1">Uncharacterized protein</fullName>
    </submittedName>
</protein>
<accession>A0A7I8ICU1</accession>
<sequence length="46" mass="5703">MNQRYEIKVDGAHASRCLNLNELRDKSRLTRPIYRPWFYYFVHVNM</sequence>
<dbReference type="AlphaFoldDB" id="A0A7I8ICU1"/>
<evidence type="ECO:0000313" key="2">
    <source>
        <dbReference type="Proteomes" id="UP001189122"/>
    </source>
</evidence>
<gene>
    <name evidence="1" type="ORF">SI7747_02002130</name>
</gene>
<reference evidence="1 2" key="1">
    <citation type="submission" date="2019-12" db="EMBL/GenBank/DDBJ databases">
        <authorList>
            <person name="Scholz U."/>
            <person name="Mascher M."/>
            <person name="Fiebig A."/>
        </authorList>
    </citation>
    <scope>NUCLEOTIDE SEQUENCE</scope>
</reference>
<organism evidence="1">
    <name type="scientific">Spirodela intermedia</name>
    <name type="common">Intermediate duckweed</name>
    <dbReference type="NCBI Taxonomy" id="51605"/>
    <lineage>
        <taxon>Eukaryota</taxon>
        <taxon>Viridiplantae</taxon>
        <taxon>Streptophyta</taxon>
        <taxon>Embryophyta</taxon>
        <taxon>Tracheophyta</taxon>
        <taxon>Spermatophyta</taxon>
        <taxon>Magnoliopsida</taxon>
        <taxon>Liliopsida</taxon>
        <taxon>Araceae</taxon>
        <taxon>Lemnoideae</taxon>
        <taxon>Spirodela</taxon>
    </lineage>
</organism>
<name>A0A7I8ICU1_SPIIN</name>
<dbReference type="Proteomes" id="UP001189122">
    <property type="component" value="Unassembled WGS sequence"/>
</dbReference>